<dbReference type="OrthoDB" id="9792284at2"/>
<evidence type="ECO:0000313" key="4">
    <source>
        <dbReference type="Proteomes" id="UP000245252"/>
    </source>
</evidence>
<dbReference type="InterPro" id="IPR029062">
    <property type="entry name" value="Class_I_gatase-like"/>
</dbReference>
<comment type="caution">
    <text evidence="3">The sequence shown here is derived from an EMBL/GenBank/DDBJ whole genome shotgun (WGS) entry which is preliminary data.</text>
</comment>
<name>A0A2U2DJ97_9HYPH</name>
<comment type="similarity">
    <text evidence="1">Belongs to the peptidase C56 family.</text>
</comment>
<gene>
    <name evidence="3" type="ORF">DEM27_25815</name>
</gene>
<proteinExistence type="inferred from homology"/>
<feature type="domain" description="DJ-1/PfpI" evidence="2">
    <location>
        <begin position="7"/>
        <end position="181"/>
    </location>
</feature>
<evidence type="ECO:0000313" key="3">
    <source>
        <dbReference type="EMBL" id="PWE53374.1"/>
    </source>
</evidence>
<dbReference type="Pfam" id="PF01965">
    <property type="entry name" value="DJ-1_PfpI"/>
    <property type="match status" value="1"/>
</dbReference>
<dbReference type="PROSITE" id="PS51276">
    <property type="entry name" value="PEPTIDASE_C56_PFPI"/>
    <property type="match status" value="1"/>
</dbReference>
<dbReference type="RefSeq" id="WP_109461123.1">
    <property type="nucleotide sequence ID" value="NZ_QFBC01000016.1"/>
</dbReference>
<evidence type="ECO:0000259" key="2">
    <source>
        <dbReference type="Pfam" id="PF01965"/>
    </source>
</evidence>
<dbReference type="SUPFAM" id="SSF52317">
    <property type="entry name" value="Class I glutamine amidotransferase-like"/>
    <property type="match status" value="1"/>
</dbReference>
<accession>A0A2U2DJ97</accession>
<dbReference type="InterPro" id="IPR002818">
    <property type="entry name" value="DJ-1/PfpI"/>
</dbReference>
<dbReference type="AlphaFoldDB" id="A0A2U2DJ97"/>
<dbReference type="CDD" id="cd03134">
    <property type="entry name" value="GATase1_PfpI_like"/>
    <property type="match status" value="1"/>
</dbReference>
<evidence type="ECO:0000256" key="1">
    <source>
        <dbReference type="ARBA" id="ARBA00008542"/>
    </source>
</evidence>
<organism evidence="3 4">
    <name type="scientific">Metarhizobium album</name>
    <dbReference type="NCBI Taxonomy" id="2182425"/>
    <lineage>
        <taxon>Bacteria</taxon>
        <taxon>Pseudomonadati</taxon>
        <taxon>Pseudomonadota</taxon>
        <taxon>Alphaproteobacteria</taxon>
        <taxon>Hyphomicrobiales</taxon>
        <taxon>Rhizobiaceae</taxon>
        <taxon>Metarhizobium</taxon>
    </lineage>
</organism>
<dbReference type="Proteomes" id="UP000245252">
    <property type="component" value="Unassembled WGS sequence"/>
</dbReference>
<dbReference type="InterPro" id="IPR006286">
    <property type="entry name" value="C56_PfpI-like"/>
</dbReference>
<protein>
    <submittedName>
        <fullName evidence="3">Peptidase C56</fullName>
    </submittedName>
</protein>
<keyword evidence="4" id="KW-1185">Reference proteome</keyword>
<sequence>MNTLSGRRILIMSTFGFEDAELYIPRQTLLDAAAQVVLAAPTLTEIRGVNYDSKTGNSDVSEVAITPDMVLDDINVTEFDALILPGGVVNPDKLRMEPLAIALIKDFVEAGKPVAAICHAPWLLIEADVVRGRKTTGWYSILTDLRNAGSTVVDEEVVVDGNIITSRMPSDIPAFTQAIVASLVRH</sequence>
<dbReference type="NCBIfam" id="TIGR01382">
    <property type="entry name" value="PfpI"/>
    <property type="match status" value="1"/>
</dbReference>
<reference evidence="3 4" key="1">
    <citation type="submission" date="2018-05" db="EMBL/GenBank/DDBJ databases">
        <title>The draft genome of strain NS-104.</title>
        <authorList>
            <person name="Hang P."/>
            <person name="Jiang J."/>
        </authorList>
    </citation>
    <scope>NUCLEOTIDE SEQUENCE [LARGE SCALE GENOMIC DNA]</scope>
    <source>
        <strain evidence="3 4">NS-104</strain>
    </source>
</reference>
<dbReference type="EMBL" id="QFBC01000016">
    <property type="protein sequence ID" value="PWE53374.1"/>
    <property type="molecule type" value="Genomic_DNA"/>
</dbReference>
<dbReference type="Gene3D" id="3.40.50.880">
    <property type="match status" value="1"/>
</dbReference>
<dbReference type="PANTHER" id="PTHR42733:SF12">
    <property type="entry name" value="PROTEINASE"/>
    <property type="match status" value="1"/>
</dbReference>
<dbReference type="PANTHER" id="PTHR42733">
    <property type="entry name" value="DJ-1 PROTEIN"/>
    <property type="match status" value="1"/>
</dbReference>